<name>A0A6M4X379_9ACTN</name>
<protein>
    <recommendedName>
        <fullName evidence="4">SMP-30/Gluconolactonase/LRE-like region domain-containing protein</fullName>
    </recommendedName>
</protein>
<dbReference type="EMBL" id="CP049838">
    <property type="protein sequence ID" value="QJT06281.1"/>
    <property type="molecule type" value="Genomic_DNA"/>
</dbReference>
<evidence type="ECO:0008006" key="4">
    <source>
        <dbReference type="Google" id="ProtNLM"/>
    </source>
</evidence>
<sequence>MQKIIKQAVVAAGVSLVALTSVTPADAVSAPLSESRIVSHFDAAQGQLPENVVIGRHGSVYVTFAAARQVARVDRNGTTQILATLPAPADGGAGTPVLGFALTTGLARTDDGSLYVLYATGTSELTGLWRLKPGQDKAERIAALPADGLPNGLAYDSRTHAFYITDSVLGTVWSVPLKGGKATPWSTAPELAVGGFLGANGIRVHRGALWVTNLDQGTVLSFPLRNGHRGGTPSIRATGLEGIDDFAFTGRGNELIATLNGPNKVVRVTSGGASSTVLNAYDGLQNPSSVAVDGQNVYVTNSAYRTATDPNLLRAKLDRLGR</sequence>
<feature type="chain" id="PRO_5026884433" description="SMP-30/Gluconolactonase/LRE-like region domain-containing protein" evidence="1">
    <location>
        <begin position="28"/>
        <end position="322"/>
    </location>
</feature>
<feature type="signal peptide" evidence="1">
    <location>
        <begin position="1"/>
        <end position="27"/>
    </location>
</feature>
<keyword evidence="1" id="KW-0732">Signal</keyword>
<reference evidence="2" key="1">
    <citation type="submission" date="2020-03" db="EMBL/GenBank/DDBJ databases">
        <title>Molecular networking-based the target discovery of potent antiproliferative macrolactams: 5/6/7/16 polycyclic ansamycins and glycosylated trienomycin from Streptomyces cacaoi subsp. asoensis.</title>
        <authorList>
            <person name="Liu L.-L."/>
        </authorList>
    </citation>
    <scope>NUCLEOTIDE SEQUENCE [LARGE SCALE GENOMIC DNA]</scope>
    <source>
        <strain evidence="2">H2S5</strain>
    </source>
</reference>
<dbReference type="Gene3D" id="2.120.10.30">
    <property type="entry name" value="TolB, C-terminal domain"/>
    <property type="match status" value="1"/>
</dbReference>
<evidence type="ECO:0000256" key="1">
    <source>
        <dbReference type="SAM" id="SignalP"/>
    </source>
</evidence>
<evidence type="ECO:0000313" key="3">
    <source>
        <dbReference type="Proteomes" id="UP000502665"/>
    </source>
</evidence>
<evidence type="ECO:0000313" key="2">
    <source>
        <dbReference type="EMBL" id="QJT06281.1"/>
    </source>
</evidence>
<gene>
    <name evidence="2" type="ORF">G9272_43180</name>
</gene>
<organism evidence="2 3">
    <name type="scientific">Streptomyces asoensis</name>
    <dbReference type="NCBI Taxonomy" id="249586"/>
    <lineage>
        <taxon>Bacteria</taxon>
        <taxon>Bacillati</taxon>
        <taxon>Actinomycetota</taxon>
        <taxon>Actinomycetes</taxon>
        <taxon>Kitasatosporales</taxon>
        <taxon>Streptomycetaceae</taxon>
        <taxon>Streptomyces</taxon>
    </lineage>
</organism>
<dbReference type="InterPro" id="IPR011042">
    <property type="entry name" value="6-blade_b-propeller_TolB-like"/>
</dbReference>
<accession>A0A6M4X379</accession>
<keyword evidence="3" id="KW-1185">Reference proteome</keyword>
<dbReference type="Proteomes" id="UP000502665">
    <property type="component" value="Chromosome"/>
</dbReference>
<proteinExistence type="predicted"/>
<dbReference type="RefSeq" id="WP_171401598.1">
    <property type="nucleotide sequence ID" value="NZ_CP049838.1"/>
</dbReference>
<dbReference type="SUPFAM" id="SSF63829">
    <property type="entry name" value="Calcium-dependent phosphotriesterase"/>
    <property type="match status" value="1"/>
</dbReference>
<dbReference type="AlphaFoldDB" id="A0A6M4X379"/>